<dbReference type="Proteomes" id="UP001174909">
    <property type="component" value="Unassembled WGS sequence"/>
</dbReference>
<feature type="non-terminal residue" evidence="2">
    <location>
        <position position="1"/>
    </location>
</feature>
<sequence>MSATNSSASGSTGGDELESLDSTSPLSPSSDGRFHRRRRAAAFSYSRVRDARPAATRLAKNASASSPVSSGGSAEVPAAVVNGTNGHLTHSSSEDGTTSTSNTNTSSSVGSEAAESEERRGGEEIDAGVLGYEFVEAIPSECRCGLCGKLLEEPQQTQC</sequence>
<proteinExistence type="predicted"/>
<feature type="compositionally biased region" description="Low complexity" evidence="1">
    <location>
        <begin position="1"/>
        <end position="10"/>
    </location>
</feature>
<keyword evidence="3" id="KW-1185">Reference proteome</keyword>
<feature type="region of interest" description="Disordered" evidence="1">
    <location>
        <begin position="1"/>
        <end position="126"/>
    </location>
</feature>
<feature type="compositionally biased region" description="Low complexity" evidence="1">
    <location>
        <begin position="89"/>
        <end position="113"/>
    </location>
</feature>
<dbReference type="EMBL" id="CASHTH010002600">
    <property type="protein sequence ID" value="CAI8032402.1"/>
    <property type="molecule type" value="Genomic_DNA"/>
</dbReference>
<evidence type="ECO:0000313" key="2">
    <source>
        <dbReference type="EMBL" id="CAI8032402.1"/>
    </source>
</evidence>
<feature type="compositionally biased region" description="Low complexity" evidence="1">
    <location>
        <begin position="63"/>
        <end position="77"/>
    </location>
</feature>
<protein>
    <submittedName>
        <fullName evidence="2">Uncharacterized protein</fullName>
    </submittedName>
</protein>
<evidence type="ECO:0000256" key="1">
    <source>
        <dbReference type="SAM" id="MobiDB-lite"/>
    </source>
</evidence>
<gene>
    <name evidence="2" type="ORF">GBAR_LOCUS18322</name>
</gene>
<organism evidence="2 3">
    <name type="scientific">Geodia barretti</name>
    <name type="common">Barrett's horny sponge</name>
    <dbReference type="NCBI Taxonomy" id="519541"/>
    <lineage>
        <taxon>Eukaryota</taxon>
        <taxon>Metazoa</taxon>
        <taxon>Porifera</taxon>
        <taxon>Demospongiae</taxon>
        <taxon>Heteroscleromorpha</taxon>
        <taxon>Tetractinellida</taxon>
        <taxon>Astrophorina</taxon>
        <taxon>Geodiidae</taxon>
        <taxon>Geodia</taxon>
    </lineage>
</organism>
<feature type="compositionally biased region" description="Low complexity" evidence="1">
    <location>
        <begin position="20"/>
        <end position="31"/>
    </location>
</feature>
<comment type="caution">
    <text evidence="2">The sequence shown here is derived from an EMBL/GenBank/DDBJ whole genome shotgun (WGS) entry which is preliminary data.</text>
</comment>
<evidence type="ECO:0000313" key="3">
    <source>
        <dbReference type="Proteomes" id="UP001174909"/>
    </source>
</evidence>
<reference evidence="2" key="1">
    <citation type="submission" date="2023-03" db="EMBL/GenBank/DDBJ databases">
        <authorList>
            <person name="Steffen K."/>
            <person name="Cardenas P."/>
        </authorList>
    </citation>
    <scope>NUCLEOTIDE SEQUENCE</scope>
</reference>
<accession>A0AA35SNN0</accession>
<name>A0AA35SNN0_GEOBA</name>
<dbReference type="AlphaFoldDB" id="A0AA35SNN0"/>